<dbReference type="Pfam" id="PF09179">
    <property type="entry name" value="TilS"/>
    <property type="match status" value="1"/>
</dbReference>
<dbReference type="Pfam" id="PF11734">
    <property type="entry name" value="TilS_C"/>
    <property type="match status" value="1"/>
</dbReference>
<dbReference type="SUPFAM" id="SSF56037">
    <property type="entry name" value="PheT/TilS domain"/>
    <property type="match status" value="1"/>
</dbReference>
<feature type="domain" description="Lysidine-tRNA(Ile) synthetase C-terminal" evidence="9">
    <location>
        <begin position="353"/>
        <end position="410"/>
    </location>
</feature>
<dbReference type="Gene3D" id="3.40.50.620">
    <property type="entry name" value="HUPs"/>
    <property type="match status" value="1"/>
</dbReference>
<dbReference type="GO" id="GO:0005524">
    <property type="term" value="F:ATP binding"/>
    <property type="evidence" value="ECO:0007669"/>
    <property type="project" value="UniProtKB-UniRule"/>
</dbReference>
<evidence type="ECO:0000313" key="11">
    <source>
        <dbReference type="Proteomes" id="UP000192491"/>
    </source>
</evidence>
<dbReference type="Proteomes" id="UP000192491">
    <property type="component" value="Unassembled WGS sequence"/>
</dbReference>
<keyword evidence="2 8" id="KW-0963">Cytoplasm</keyword>
<evidence type="ECO:0000259" key="9">
    <source>
        <dbReference type="SMART" id="SM00977"/>
    </source>
</evidence>
<dbReference type="AlphaFoldDB" id="A0A1Y1QGD1"/>
<evidence type="ECO:0000313" key="10">
    <source>
        <dbReference type="EMBL" id="OQX04935.1"/>
    </source>
</evidence>
<evidence type="ECO:0000256" key="4">
    <source>
        <dbReference type="ARBA" id="ARBA00022694"/>
    </source>
</evidence>
<dbReference type="Gene3D" id="1.20.59.20">
    <property type="match status" value="1"/>
</dbReference>
<dbReference type="SUPFAM" id="SSF82829">
    <property type="entry name" value="MesJ substrate recognition domain-like"/>
    <property type="match status" value="1"/>
</dbReference>
<dbReference type="Pfam" id="PF01171">
    <property type="entry name" value="ATP_bind_3"/>
    <property type="match status" value="1"/>
</dbReference>
<dbReference type="GO" id="GO:0032267">
    <property type="term" value="F:tRNA(Ile)-lysidine synthase activity"/>
    <property type="evidence" value="ECO:0007669"/>
    <property type="project" value="UniProtKB-EC"/>
</dbReference>
<dbReference type="EMBL" id="MTEJ01000313">
    <property type="protein sequence ID" value="OQX04935.1"/>
    <property type="molecule type" value="Genomic_DNA"/>
</dbReference>
<dbReference type="HAMAP" id="MF_01161">
    <property type="entry name" value="tRNA_Ile_lys_synt"/>
    <property type="match status" value="1"/>
</dbReference>
<dbReference type="SUPFAM" id="SSF52402">
    <property type="entry name" value="Adenine nucleotide alpha hydrolases-like"/>
    <property type="match status" value="1"/>
</dbReference>
<dbReference type="SMART" id="SM00977">
    <property type="entry name" value="TilS_C"/>
    <property type="match status" value="1"/>
</dbReference>
<dbReference type="EC" id="6.3.4.19" evidence="8"/>
<comment type="similarity">
    <text evidence="8">Belongs to the tRNA(Ile)-lysidine synthase family.</text>
</comment>
<protein>
    <recommendedName>
        <fullName evidence="8">tRNA(Ile)-lysidine synthase</fullName>
        <ecNumber evidence="8">6.3.4.19</ecNumber>
    </recommendedName>
    <alternativeName>
        <fullName evidence="8">tRNA(Ile)-2-lysyl-cytidine synthase</fullName>
    </alternativeName>
    <alternativeName>
        <fullName evidence="8">tRNA(Ile)-lysidine synthetase</fullName>
    </alternativeName>
</protein>
<accession>A0A1Y1QGD1</accession>
<dbReference type="PANTHER" id="PTHR43033:SF1">
    <property type="entry name" value="TRNA(ILE)-LYSIDINE SYNTHASE-RELATED"/>
    <property type="match status" value="1"/>
</dbReference>
<dbReference type="CDD" id="cd01992">
    <property type="entry name" value="TilS_N"/>
    <property type="match status" value="1"/>
</dbReference>
<keyword evidence="4 8" id="KW-0819">tRNA processing</keyword>
<keyword evidence="5 8" id="KW-0547">Nucleotide-binding</keyword>
<comment type="function">
    <text evidence="8">Ligates lysine onto the cytidine present at position 34 of the AUA codon-specific tRNA(Ile) that contains the anticodon CAU, in an ATP-dependent manner. Cytidine is converted to lysidine, thus changing the amino acid specificity of the tRNA from methionine to isoleucine.</text>
</comment>
<evidence type="ECO:0000256" key="5">
    <source>
        <dbReference type="ARBA" id="ARBA00022741"/>
    </source>
</evidence>
<dbReference type="InterPro" id="IPR015262">
    <property type="entry name" value="tRNA_Ile_lys_synt_subst-bd"/>
</dbReference>
<comment type="catalytic activity">
    <reaction evidence="7 8">
        <text>cytidine(34) in tRNA(Ile2) + L-lysine + ATP = lysidine(34) in tRNA(Ile2) + AMP + diphosphate + H(+)</text>
        <dbReference type="Rhea" id="RHEA:43744"/>
        <dbReference type="Rhea" id="RHEA-COMP:10625"/>
        <dbReference type="Rhea" id="RHEA-COMP:10670"/>
        <dbReference type="ChEBI" id="CHEBI:15378"/>
        <dbReference type="ChEBI" id="CHEBI:30616"/>
        <dbReference type="ChEBI" id="CHEBI:32551"/>
        <dbReference type="ChEBI" id="CHEBI:33019"/>
        <dbReference type="ChEBI" id="CHEBI:82748"/>
        <dbReference type="ChEBI" id="CHEBI:83665"/>
        <dbReference type="ChEBI" id="CHEBI:456215"/>
        <dbReference type="EC" id="6.3.4.19"/>
    </reaction>
</comment>
<dbReference type="GO" id="GO:0006400">
    <property type="term" value="P:tRNA modification"/>
    <property type="evidence" value="ECO:0007669"/>
    <property type="project" value="UniProtKB-UniRule"/>
</dbReference>
<proteinExistence type="inferred from homology"/>
<dbReference type="InterPro" id="IPR014729">
    <property type="entry name" value="Rossmann-like_a/b/a_fold"/>
</dbReference>
<dbReference type="InterPro" id="IPR012796">
    <property type="entry name" value="Lysidine-tRNA-synth_C"/>
</dbReference>
<keyword evidence="3 8" id="KW-0436">Ligase</keyword>
<keyword evidence="6 8" id="KW-0067">ATP-binding</keyword>
<feature type="binding site" evidence="8">
    <location>
        <begin position="22"/>
        <end position="27"/>
    </location>
    <ligand>
        <name>ATP</name>
        <dbReference type="ChEBI" id="CHEBI:30616"/>
    </ligand>
</feature>
<dbReference type="GO" id="GO:0005737">
    <property type="term" value="C:cytoplasm"/>
    <property type="evidence" value="ECO:0007669"/>
    <property type="project" value="UniProtKB-SubCell"/>
</dbReference>
<dbReference type="PANTHER" id="PTHR43033">
    <property type="entry name" value="TRNA(ILE)-LYSIDINE SYNTHASE-RELATED"/>
    <property type="match status" value="1"/>
</dbReference>
<evidence type="ECO:0000256" key="2">
    <source>
        <dbReference type="ARBA" id="ARBA00022490"/>
    </source>
</evidence>
<comment type="subcellular location">
    <subcellularLocation>
        <location evidence="1 8">Cytoplasm</location>
    </subcellularLocation>
</comment>
<name>A0A1Y1QGD1_9GAMM</name>
<evidence type="ECO:0000256" key="8">
    <source>
        <dbReference type="HAMAP-Rule" id="MF_01161"/>
    </source>
</evidence>
<comment type="caution">
    <text evidence="10">The sequence shown here is derived from an EMBL/GenBank/DDBJ whole genome shotgun (WGS) entry which is preliminary data.</text>
</comment>
<evidence type="ECO:0000256" key="6">
    <source>
        <dbReference type="ARBA" id="ARBA00022840"/>
    </source>
</evidence>
<evidence type="ECO:0000256" key="3">
    <source>
        <dbReference type="ARBA" id="ARBA00022598"/>
    </source>
</evidence>
<reference evidence="10 11" key="1">
    <citation type="submission" date="2017-01" db="EMBL/GenBank/DDBJ databases">
        <title>Novel large sulfur bacteria in the metagenomes of groundwater-fed chemosynthetic microbial mats in the Lake Huron basin.</title>
        <authorList>
            <person name="Sharrar A.M."/>
            <person name="Flood B.E."/>
            <person name="Bailey J.V."/>
            <person name="Jones D.S."/>
            <person name="Biddanda B."/>
            <person name="Ruberg S.A."/>
            <person name="Marcus D.N."/>
            <person name="Dick G.J."/>
        </authorList>
    </citation>
    <scope>NUCLEOTIDE SEQUENCE [LARGE SCALE GENOMIC DNA]</scope>
    <source>
        <strain evidence="10">A8</strain>
    </source>
</reference>
<organism evidence="10 11">
    <name type="scientific">Thiothrix lacustris</name>
    <dbReference type="NCBI Taxonomy" id="525917"/>
    <lineage>
        <taxon>Bacteria</taxon>
        <taxon>Pseudomonadati</taxon>
        <taxon>Pseudomonadota</taxon>
        <taxon>Gammaproteobacteria</taxon>
        <taxon>Thiotrichales</taxon>
        <taxon>Thiotrichaceae</taxon>
        <taxon>Thiothrix</taxon>
    </lineage>
</organism>
<evidence type="ECO:0000256" key="7">
    <source>
        <dbReference type="ARBA" id="ARBA00048539"/>
    </source>
</evidence>
<dbReference type="NCBIfam" id="TIGR02432">
    <property type="entry name" value="lysidine_TilS_N"/>
    <property type="match status" value="1"/>
</dbReference>
<dbReference type="InterPro" id="IPR012094">
    <property type="entry name" value="tRNA_Ile_lys_synt"/>
</dbReference>
<dbReference type="InterPro" id="IPR012795">
    <property type="entry name" value="tRNA_Ile_lys_synt_N"/>
</dbReference>
<dbReference type="InterPro" id="IPR011063">
    <property type="entry name" value="TilS/TtcA_N"/>
</dbReference>
<comment type="domain">
    <text evidence="8">The N-terminal region contains the highly conserved SGGXDS motif, predicted to be a P-loop motif involved in ATP binding.</text>
</comment>
<dbReference type="NCBIfam" id="TIGR02433">
    <property type="entry name" value="lysidine_TilS_C"/>
    <property type="match status" value="1"/>
</dbReference>
<gene>
    <name evidence="8" type="primary">tilS</name>
    <name evidence="10" type="ORF">BWK73_34890</name>
</gene>
<sequence>MRNSLVAFFQRYPAANYWIGFSGGLDSHVLLHVCASLREQYPHLKFRALHIDHSLQAASAAWAAHCFEVCASLEMPLVVDTLQLVIPAGESVEAVARAARYAAFSQHLQTGDMVLTAHHQNDQAETVLLHLLRGSGMDGLAAMPEIRPLAHGALGRPLLGCSRAELAAYANQHRLDVIDDPSNQDSRFDRNFLRNQVMPLLAQRWPAVGKTLARAARLQGESRTLLADLLRDKLPLMQGKQPNTLSVSQLLAETPPMQKALLREWLTQCGFRLPEEKKLQQVLRDVLHCRPDATPCVCWEGCEIRRYRDDVYAMSPLSAHDPQQVLVWETHQPLWIASLGRTLVAEVGYPETVIVRFRQGGENVFLPQRGGHHSLKHLLQEWGVPPWERERLPLVYVGERLVCIPGILRI</sequence>
<evidence type="ECO:0000256" key="1">
    <source>
        <dbReference type="ARBA" id="ARBA00004496"/>
    </source>
</evidence>
<dbReference type="STRING" id="1123401.GCA_000621325_00458"/>